<dbReference type="AlphaFoldDB" id="A0A7C8BS19"/>
<evidence type="ECO:0000256" key="1">
    <source>
        <dbReference type="SAM" id="MobiDB-lite"/>
    </source>
</evidence>
<evidence type="ECO:0000313" key="4">
    <source>
        <dbReference type="Proteomes" id="UP000479639"/>
    </source>
</evidence>
<evidence type="ECO:0000256" key="2">
    <source>
        <dbReference type="SAM" id="SignalP"/>
    </source>
</evidence>
<comment type="caution">
    <text evidence="3">The sequence shown here is derived from an EMBL/GenBank/DDBJ whole genome shotgun (WGS) entry which is preliminary data.</text>
</comment>
<evidence type="ECO:0000313" key="3">
    <source>
        <dbReference type="EMBL" id="KAB1651225.1"/>
    </source>
</evidence>
<dbReference type="EMBL" id="WAJS01000004">
    <property type="protein sequence ID" value="KAB1651225.1"/>
    <property type="molecule type" value="Genomic_DNA"/>
</dbReference>
<feature type="chain" id="PRO_5038721820" description="Twin-arginine translocation signal domain-containing protein" evidence="2">
    <location>
        <begin position="30"/>
        <end position="182"/>
    </location>
</feature>
<feature type="signal peptide" evidence="2">
    <location>
        <begin position="1"/>
        <end position="29"/>
    </location>
</feature>
<name>A0A7C8BS19_9ACTN</name>
<feature type="region of interest" description="Disordered" evidence="1">
    <location>
        <begin position="36"/>
        <end position="63"/>
    </location>
</feature>
<keyword evidence="4" id="KW-1185">Reference proteome</keyword>
<evidence type="ECO:0008006" key="5">
    <source>
        <dbReference type="Google" id="ProtNLM"/>
    </source>
</evidence>
<proteinExistence type="predicted"/>
<organism evidence="3 4">
    <name type="scientific">Adlercreutzia muris</name>
    <dbReference type="NCBI Taxonomy" id="1796610"/>
    <lineage>
        <taxon>Bacteria</taxon>
        <taxon>Bacillati</taxon>
        <taxon>Actinomycetota</taxon>
        <taxon>Coriobacteriia</taxon>
        <taxon>Eggerthellales</taxon>
        <taxon>Eggerthellaceae</taxon>
        <taxon>Adlercreutzia</taxon>
    </lineage>
</organism>
<gene>
    <name evidence="3" type="ORF">F8D48_02150</name>
</gene>
<dbReference type="RefSeq" id="WP_135970270.1">
    <property type="nucleotide sequence ID" value="NZ_JANJZI010000007.1"/>
</dbReference>
<dbReference type="InterPro" id="IPR006311">
    <property type="entry name" value="TAT_signal"/>
</dbReference>
<dbReference type="PROSITE" id="PS51257">
    <property type="entry name" value="PROKAR_LIPOPROTEIN"/>
    <property type="match status" value="1"/>
</dbReference>
<keyword evidence="2" id="KW-0732">Signal</keyword>
<feature type="compositionally biased region" description="Low complexity" evidence="1">
    <location>
        <begin position="50"/>
        <end position="61"/>
    </location>
</feature>
<accession>A0A7C8BS19</accession>
<dbReference type="PROSITE" id="PS51318">
    <property type="entry name" value="TAT"/>
    <property type="match status" value="1"/>
</dbReference>
<sequence length="182" mass="19684">MRQLPSQLSRRSFVAAGACATVASLGVLAGCATETAAAPEPKEETPEAPEPAAEPASEPAADLADTGEENVIYIVDRLVAKPGDGKAVLDDFMANMKPLIEGAGWTLKRVTVSPAMWLDTDSNIIEIEWTMADIVQAAWAYSSGTRYNPEYVQWWATMSDRLVSNDRVYSAPEGYMEVLNNV</sequence>
<dbReference type="Proteomes" id="UP000479639">
    <property type="component" value="Unassembled WGS sequence"/>
</dbReference>
<reference evidence="3 4" key="1">
    <citation type="submission" date="2019-09" db="EMBL/GenBank/DDBJ databases">
        <title>Whole genome shotgun sequencing (WGS) of Ellagibacter isourolithinifaciens DSM 104140(T) and Adlercreutzia muris DSM 29508(T).</title>
        <authorList>
            <person name="Stoll D.A."/>
            <person name="Danylec N."/>
            <person name="Huch M."/>
        </authorList>
    </citation>
    <scope>NUCLEOTIDE SEQUENCE [LARGE SCALE GENOMIC DNA]</scope>
    <source>
        <strain evidence="3 4">DSM 29508</strain>
    </source>
</reference>
<protein>
    <recommendedName>
        <fullName evidence="5">Twin-arginine translocation signal domain-containing protein</fullName>
    </recommendedName>
</protein>